<dbReference type="Gene3D" id="3.40.50.1240">
    <property type="entry name" value="Phosphoglycerate mutase-like"/>
    <property type="match status" value="1"/>
</dbReference>
<evidence type="ECO:0000313" key="2">
    <source>
        <dbReference type="Proteomes" id="UP000280792"/>
    </source>
</evidence>
<dbReference type="Pfam" id="PF00300">
    <property type="entry name" value="His_Phos_1"/>
    <property type="match status" value="1"/>
</dbReference>
<keyword evidence="2" id="KW-1185">Reference proteome</keyword>
<dbReference type="SUPFAM" id="SSF53254">
    <property type="entry name" value="Phosphoglycerate mutase-like"/>
    <property type="match status" value="1"/>
</dbReference>
<dbReference type="AlphaFoldDB" id="A0A3P3VQN6"/>
<dbReference type="Proteomes" id="UP000280792">
    <property type="component" value="Unassembled WGS sequence"/>
</dbReference>
<dbReference type="InterPro" id="IPR029033">
    <property type="entry name" value="His_PPase_superfam"/>
</dbReference>
<sequence>MVTEPLVTTIDLLRHGHCLWPAGFYGRSDNPLSPTGREQMESSLSAAGADYQRVLTSPLSRCAGFAHPWAQQQGVPSIELELLVEGSLGRWEGKTLEQLELSDGQALQDFWRDPLAFPPPGAESLDQLQARMAQVMALILDQHRGESLLVVTHSGVIRAAIMDLLGCGPQAWRTLAVPHGSLSRVRVYHQQGSADWFQLECFGVTGY</sequence>
<dbReference type="PIRSF" id="PIRSF000709">
    <property type="entry name" value="6PFK_2-Ptase"/>
    <property type="match status" value="1"/>
</dbReference>
<dbReference type="GO" id="GO:0005737">
    <property type="term" value="C:cytoplasm"/>
    <property type="evidence" value="ECO:0007669"/>
    <property type="project" value="TreeGrafter"/>
</dbReference>
<proteinExistence type="predicted"/>
<dbReference type="GO" id="GO:0016791">
    <property type="term" value="F:phosphatase activity"/>
    <property type="evidence" value="ECO:0007669"/>
    <property type="project" value="TreeGrafter"/>
</dbReference>
<dbReference type="SMART" id="SM00855">
    <property type="entry name" value="PGAM"/>
    <property type="match status" value="1"/>
</dbReference>
<evidence type="ECO:0000313" key="1">
    <source>
        <dbReference type="EMBL" id="RRJ84637.1"/>
    </source>
</evidence>
<reference evidence="1 2" key="1">
    <citation type="submission" date="2018-08" db="EMBL/GenBank/DDBJ databases">
        <authorList>
            <person name="Khan S.A."/>
        </authorList>
    </citation>
    <scope>NUCLEOTIDE SEQUENCE [LARGE SCALE GENOMIC DNA]</scope>
    <source>
        <strain evidence="1 2">GTF-13</strain>
    </source>
</reference>
<reference evidence="1 2" key="2">
    <citation type="submission" date="2018-12" db="EMBL/GenBank/DDBJ databases">
        <title>Simiduia agarivorans gen. nov., sp. nov., a marine, agarolytic bacterium isolated from shallow coastal water from Keelung, Taiwan.</title>
        <authorList>
            <person name="Shieh W.Y."/>
        </authorList>
    </citation>
    <scope>NUCLEOTIDE SEQUENCE [LARGE SCALE GENOMIC DNA]</scope>
    <source>
        <strain evidence="1 2">GTF-13</strain>
    </source>
</reference>
<dbReference type="CDD" id="cd07067">
    <property type="entry name" value="HP_PGM_like"/>
    <property type="match status" value="1"/>
</dbReference>
<dbReference type="PANTHER" id="PTHR48100">
    <property type="entry name" value="BROAD-SPECIFICITY PHOSPHATASE YOR283W-RELATED"/>
    <property type="match status" value="1"/>
</dbReference>
<dbReference type="InterPro" id="IPR013078">
    <property type="entry name" value="His_Pase_superF_clade-1"/>
</dbReference>
<dbReference type="InterPro" id="IPR050275">
    <property type="entry name" value="PGM_Phosphatase"/>
</dbReference>
<accession>A0A3P3VQN6</accession>
<dbReference type="EMBL" id="QWEZ01000001">
    <property type="protein sequence ID" value="RRJ84637.1"/>
    <property type="molecule type" value="Genomic_DNA"/>
</dbReference>
<dbReference type="PANTHER" id="PTHR48100:SF1">
    <property type="entry name" value="HISTIDINE PHOSPHATASE FAMILY PROTEIN-RELATED"/>
    <property type="match status" value="1"/>
</dbReference>
<gene>
    <name evidence="1" type="ORF">D0544_05915</name>
</gene>
<comment type="caution">
    <text evidence="1">The sequence shown here is derived from an EMBL/GenBank/DDBJ whole genome shotgun (WGS) entry which is preliminary data.</text>
</comment>
<protein>
    <submittedName>
        <fullName evidence="1">Histidine phosphatase family protein</fullName>
    </submittedName>
</protein>
<name>A0A3P3VQN6_9GAMM</name>
<organism evidence="1 2">
    <name type="scientific">Aestuariirhabdus litorea</name>
    <dbReference type="NCBI Taxonomy" id="2528527"/>
    <lineage>
        <taxon>Bacteria</taxon>
        <taxon>Pseudomonadati</taxon>
        <taxon>Pseudomonadota</taxon>
        <taxon>Gammaproteobacteria</taxon>
        <taxon>Oceanospirillales</taxon>
        <taxon>Aestuariirhabdaceae</taxon>
        <taxon>Aestuariirhabdus</taxon>
    </lineage>
</organism>